<sequence length="356" mass="39401">MTVAHSSEPSNRKPETEDEISLLDLLLVLTKHKKLIIGLPILAAVIAAAVAFSLPNEYTATLKIAPSKNAAVYNWVLTNDQVKETIAKEMKLAEHFDTKGRQATRNAMGNAVKVTLNAKDGFLDINVTDQNPEFAALLANKMGLALQNNLYSMRLLESSKQRYELETRREMAQKNKNKYDAEMKQADLAAMINQLSAADRYGITSLAAIQAESTLQGGVSDMMQNELVRMQDQLSSLQRLVVDSMKKQANANNTGLWIAAVGALQQQAYWDALIERLDRRIELLKKQERDELKMTAAEVPDEKSGPKRALIVLLSAFAALFLSILWAFIAEAIAKSRENSQSLALLSKIGAAWKAK</sequence>
<feature type="transmembrane region" description="Helical" evidence="6">
    <location>
        <begin position="35"/>
        <end position="54"/>
    </location>
</feature>
<dbReference type="KEGG" id="dee:HQN60_01830"/>
<protein>
    <recommendedName>
        <fullName evidence="7">Polysaccharide chain length determinant N-terminal domain-containing protein</fullName>
    </recommendedName>
</protein>
<gene>
    <name evidence="8" type="ORF">HQN60_01830</name>
</gene>
<evidence type="ECO:0000259" key="7">
    <source>
        <dbReference type="Pfam" id="PF02706"/>
    </source>
</evidence>
<feature type="domain" description="Polysaccharide chain length determinant N-terminal" evidence="7">
    <location>
        <begin position="18"/>
        <end position="86"/>
    </location>
</feature>
<evidence type="ECO:0000256" key="4">
    <source>
        <dbReference type="ARBA" id="ARBA00022989"/>
    </source>
</evidence>
<evidence type="ECO:0000313" key="8">
    <source>
        <dbReference type="EMBL" id="QKJ65578.1"/>
    </source>
</evidence>
<keyword evidence="4 6" id="KW-1133">Transmembrane helix</keyword>
<keyword evidence="9" id="KW-1185">Reference proteome</keyword>
<proteinExistence type="predicted"/>
<keyword evidence="3 6" id="KW-0812">Transmembrane</keyword>
<dbReference type="GO" id="GO:0004713">
    <property type="term" value="F:protein tyrosine kinase activity"/>
    <property type="evidence" value="ECO:0007669"/>
    <property type="project" value="TreeGrafter"/>
</dbReference>
<keyword evidence="2" id="KW-1003">Cell membrane</keyword>
<dbReference type="PANTHER" id="PTHR32309">
    <property type="entry name" value="TYROSINE-PROTEIN KINASE"/>
    <property type="match status" value="1"/>
</dbReference>
<dbReference type="PANTHER" id="PTHR32309:SF13">
    <property type="entry name" value="FERRIC ENTEROBACTIN TRANSPORT PROTEIN FEPE"/>
    <property type="match status" value="1"/>
</dbReference>
<dbReference type="Proteomes" id="UP000504844">
    <property type="component" value="Chromosome"/>
</dbReference>
<dbReference type="EMBL" id="CP054143">
    <property type="protein sequence ID" value="QKJ65578.1"/>
    <property type="molecule type" value="Genomic_DNA"/>
</dbReference>
<dbReference type="Pfam" id="PF02706">
    <property type="entry name" value="Wzz"/>
    <property type="match status" value="1"/>
</dbReference>
<dbReference type="RefSeq" id="WP_173532088.1">
    <property type="nucleotide sequence ID" value="NZ_CP054143.1"/>
</dbReference>
<keyword evidence="5 6" id="KW-0472">Membrane</keyword>
<evidence type="ECO:0000256" key="6">
    <source>
        <dbReference type="SAM" id="Phobius"/>
    </source>
</evidence>
<feature type="transmembrane region" description="Helical" evidence="6">
    <location>
        <begin position="309"/>
        <end position="329"/>
    </location>
</feature>
<dbReference type="InterPro" id="IPR050445">
    <property type="entry name" value="Bact_polysacc_biosynth/exp"/>
</dbReference>
<evidence type="ECO:0000256" key="3">
    <source>
        <dbReference type="ARBA" id="ARBA00022692"/>
    </source>
</evidence>
<dbReference type="GO" id="GO:0005886">
    <property type="term" value="C:plasma membrane"/>
    <property type="evidence" value="ECO:0007669"/>
    <property type="project" value="UniProtKB-SubCell"/>
</dbReference>
<evidence type="ECO:0000256" key="5">
    <source>
        <dbReference type="ARBA" id="ARBA00023136"/>
    </source>
</evidence>
<evidence type="ECO:0000256" key="2">
    <source>
        <dbReference type="ARBA" id="ARBA00022475"/>
    </source>
</evidence>
<reference evidence="8 9" key="1">
    <citation type="submission" date="2020-05" db="EMBL/GenBank/DDBJ databases">
        <title>Complete genome sequence of Deefgea sp. D17.</title>
        <authorList>
            <person name="Bae J.-W."/>
            <person name="Han J.E."/>
        </authorList>
    </citation>
    <scope>NUCLEOTIDE SEQUENCE [LARGE SCALE GENOMIC DNA]</scope>
    <source>
        <strain evidence="8 9">D17</strain>
    </source>
</reference>
<comment type="subcellular location">
    <subcellularLocation>
        <location evidence="1">Cell membrane</location>
        <topology evidence="1">Multi-pass membrane protein</topology>
    </subcellularLocation>
</comment>
<dbReference type="AlphaFoldDB" id="A0A6M8SN21"/>
<evidence type="ECO:0000256" key="1">
    <source>
        <dbReference type="ARBA" id="ARBA00004651"/>
    </source>
</evidence>
<name>A0A6M8SN21_9NEIS</name>
<evidence type="ECO:0000313" key="9">
    <source>
        <dbReference type="Proteomes" id="UP000504844"/>
    </source>
</evidence>
<organism evidence="8 9">
    <name type="scientific">Deefgea piscis</name>
    <dbReference type="NCBI Taxonomy" id="2739061"/>
    <lineage>
        <taxon>Bacteria</taxon>
        <taxon>Pseudomonadati</taxon>
        <taxon>Pseudomonadota</taxon>
        <taxon>Betaproteobacteria</taxon>
        <taxon>Neisseriales</taxon>
        <taxon>Chitinibacteraceae</taxon>
        <taxon>Deefgea</taxon>
    </lineage>
</organism>
<dbReference type="InterPro" id="IPR003856">
    <property type="entry name" value="LPS_length_determ_N"/>
</dbReference>
<accession>A0A6M8SN21</accession>